<evidence type="ECO:0000256" key="2">
    <source>
        <dbReference type="SAM" id="MobiDB-lite"/>
    </source>
</evidence>
<evidence type="ECO:0000313" key="5">
    <source>
        <dbReference type="Proteomes" id="UP000679498"/>
    </source>
</evidence>
<feature type="region of interest" description="Disordered" evidence="2">
    <location>
        <begin position="1"/>
        <end position="38"/>
    </location>
</feature>
<dbReference type="GeneID" id="88813459"/>
<feature type="coiled-coil region" evidence="1">
    <location>
        <begin position="92"/>
        <end position="133"/>
    </location>
</feature>
<name>A0ABX8GEZ7_EXIAC</name>
<feature type="compositionally biased region" description="Polar residues" evidence="2">
    <location>
        <begin position="1"/>
        <end position="11"/>
    </location>
</feature>
<dbReference type="Proteomes" id="UP000679498">
    <property type="component" value="Plasmid p3"/>
</dbReference>
<proteinExistence type="predicted"/>
<keyword evidence="3" id="KW-0472">Membrane</keyword>
<geneLocation type="plasmid" evidence="4 5">
    <name>p3</name>
</geneLocation>
<protein>
    <submittedName>
        <fullName evidence="4">Uncharacterized protein</fullName>
    </submittedName>
</protein>
<feature type="compositionally biased region" description="Low complexity" evidence="2">
    <location>
        <begin position="12"/>
        <end position="38"/>
    </location>
</feature>
<keyword evidence="3" id="KW-1133">Transmembrane helix</keyword>
<evidence type="ECO:0000256" key="3">
    <source>
        <dbReference type="SAM" id="Phobius"/>
    </source>
</evidence>
<feature type="transmembrane region" description="Helical" evidence="3">
    <location>
        <begin position="162"/>
        <end position="181"/>
    </location>
</feature>
<dbReference type="EMBL" id="CP075900">
    <property type="protein sequence ID" value="QWB31948.1"/>
    <property type="molecule type" value="Genomic_DNA"/>
</dbReference>
<reference evidence="4 5" key="1">
    <citation type="submission" date="2021-05" db="EMBL/GenBank/DDBJ databases">
        <title>Biocontrol using Exiguobacterium acetylicum SI17 against litchi downy blight caused by Peronophythora litchii.</title>
        <authorList>
            <person name="Zheng L."/>
        </authorList>
    </citation>
    <scope>NUCLEOTIDE SEQUENCE [LARGE SCALE GENOMIC DNA]</scope>
    <source>
        <strain evidence="4 5">SI17</strain>
        <plasmid evidence="4 5">p3</plasmid>
    </source>
</reference>
<keyword evidence="5" id="KW-1185">Reference proteome</keyword>
<keyword evidence="4" id="KW-0614">Plasmid</keyword>
<accession>A0ABX8GEZ7</accession>
<keyword evidence="3" id="KW-0812">Transmembrane</keyword>
<evidence type="ECO:0000256" key="1">
    <source>
        <dbReference type="SAM" id="Coils"/>
    </source>
</evidence>
<keyword evidence="1" id="KW-0175">Coiled coil</keyword>
<dbReference type="RefSeq" id="WP_214814083.1">
    <property type="nucleotide sequence ID" value="NZ_CP075900.1"/>
</dbReference>
<sequence length="187" mass="21318">MATNTTQENLDTTSTEETPPSAETELDPSPESTSSWTPEQIDQLLEVLNTISSNQDLSKETLDEMSKSLKPQESYYKQFDILTKEEYDIKLAKELEAQKVADQEQQKALEDNAKLMQQRHKEIIEALEQVKESSSSGVTTTLSQDFKDFSEQNAKQTEDMNIFMWVAFSIFLMIVAFKSLMGRIQSL</sequence>
<gene>
    <name evidence="4" type="ORF">KKI46_17285</name>
</gene>
<evidence type="ECO:0000313" key="4">
    <source>
        <dbReference type="EMBL" id="QWB31948.1"/>
    </source>
</evidence>
<organism evidence="4 5">
    <name type="scientific">Exiguobacterium acetylicum</name>
    <name type="common">Brevibacterium acetylicum</name>
    <dbReference type="NCBI Taxonomy" id="41170"/>
    <lineage>
        <taxon>Bacteria</taxon>
        <taxon>Bacillati</taxon>
        <taxon>Bacillota</taxon>
        <taxon>Bacilli</taxon>
        <taxon>Bacillales</taxon>
        <taxon>Bacillales Family XII. Incertae Sedis</taxon>
        <taxon>Exiguobacterium</taxon>
    </lineage>
</organism>